<dbReference type="CDD" id="cd18186">
    <property type="entry name" value="BTB_POZ_ZBTB_KLHL-like"/>
    <property type="match status" value="1"/>
</dbReference>
<dbReference type="Gene3D" id="3.30.710.10">
    <property type="entry name" value="Potassium Channel Kv1.1, Chain A"/>
    <property type="match status" value="1"/>
</dbReference>
<dbReference type="PROSITE" id="PS50097">
    <property type="entry name" value="BTB"/>
    <property type="match status" value="1"/>
</dbReference>
<evidence type="ECO:0000256" key="1">
    <source>
        <dbReference type="SAM" id="MobiDB-lite"/>
    </source>
</evidence>
<accession>A0A8H5MG43</accession>
<feature type="compositionally biased region" description="Low complexity" evidence="1">
    <location>
        <begin position="99"/>
        <end position="112"/>
    </location>
</feature>
<dbReference type="Pfam" id="PF00651">
    <property type="entry name" value="BTB"/>
    <property type="match status" value="1"/>
</dbReference>
<feature type="compositionally biased region" description="Basic and acidic residues" evidence="1">
    <location>
        <begin position="113"/>
        <end position="123"/>
    </location>
</feature>
<organism evidence="3 4">
    <name type="scientific">Collybiopsis confluens</name>
    <dbReference type="NCBI Taxonomy" id="2823264"/>
    <lineage>
        <taxon>Eukaryota</taxon>
        <taxon>Fungi</taxon>
        <taxon>Dikarya</taxon>
        <taxon>Basidiomycota</taxon>
        <taxon>Agaricomycotina</taxon>
        <taxon>Agaricomycetes</taxon>
        <taxon>Agaricomycetidae</taxon>
        <taxon>Agaricales</taxon>
        <taxon>Marasmiineae</taxon>
        <taxon>Omphalotaceae</taxon>
        <taxon>Collybiopsis</taxon>
    </lineage>
</organism>
<feature type="region of interest" description="Disordered" evidence="1">
    <location>
        <begin position="96"/>
        <end position="123"/>
    </location>
</feature>
<dbReference type="InterPro" id="IPR011333">
    <property type="entry name" value="SKP1/BTB/POZ_sf"/>
</dbReference>
<evidence type="ECO:0000313" key="3">
    <source>
        <dbReference type="EMBL" id="KAF5392619.1"/>
    </source>
</evidence>
<dbReference type="AlphaFoldDB" id="A0A8H5MG43"/>
<feature type="domain" description="BTB" evidence="2">
    <location>
        <begin position="125"/>
        <end position="173"/>
    </location>
</feature>
<protein>
    <recommendedName>
        <fullName evidence="2">BTB domain-containing protein</fullName>
    </recommendedName>
</protein>
<dbReference type="Proteomes" id="UP000518752">
    <property type="component" value="Unassembled WGS sequence"/>
</dbReference>
<reference evidence="3 4" key="1">
    <citation type="journal article" date="2020" name="ISME J.">
        <title>Uncovering the hidden diversity of litter-decomposition mechanisms in mushroom-forming fungi.</title>
        <authorList>
            <person name="Floudas D."/>
            <person name="Bentzer J."/>
            <person name="Ahren D."/>
            <person name="Johansson T."/>
            <person name="Persson P."/>
            <person name="Tunlid A."/>
        </authorList>
    </citation>
    <scope>NUCLEOTIDE SEQUENCE [LARGE SCALE GENOMIC DNA]</scope>
    <source>
        <strain evidence="3 4">CBS 406.79</strain>
    </source>
</reference>
<dbReference type="SUPFAM" id="SSF54695">
    <property type="entry name" value="POZ domain"/>
    <property type="match status" value="1"/>
</dbReference>
<evidence type="ECO:0000313" key="4">
    <source>
        <dbReference type="Proteomes" id="UP000518752"/>
    </source>
</evidence>
<dbReference type="SMART" id="SM00225">
    <property type="entry name" value="BTB"/>
    <property type="match status" value="1"/>
</dbReference>
<evidence type="ECO:0000259" key="2">
    <source>
        <dbReference type="PROSITE" id="PS50097"/>
    </source>
</evidence>
<dbReference type="EMBL" id="JAACJN010000005">
    <property type="protein sequence ID" value="KAF5392619.1"/>
    <property type="molecule type" value="Genomic_DNA"/>
</dbReference>
<name>A0A8H5MG43_9AGAR</name>
<dbReference type="OrthoDB" id="71307at2759"/>
<dbReference type="InterPro" id="IPR000210">
    <property type="entry name" value="BTB/POZ_dom"/>
</dbReference>
<sequence>MKRKINTLSVYWEAVPVGQFVRARTDTRSVHVREFYLYIIQSLRKYRIYNLPISLAHSERRMMTPRTSPLPIPPGSHEYDPNGDADVILYSDCSDCHSDSGSSPSPSLCSPPSEKEPPSDPESVEFHVHSAILSLASPRFKQILSPGRDGLSATRVAIPEPPRVLSTILRFLYPFPEPEILSLDDHVSVLSAAVKYQISAIVHSLRKQLMSDKFTDEDPVRVFAIAVRFNLEEEAKVASRRTLRIDLMDHPLSPDLHHISAHTYHLLLSLHKRRAASAISLLKLPYHIKCPQCNTGHATYNAPKWWYHFQRRAEAELQFRPGNTNVVFSPKFLLTSVKAVRDEGCESCPGSFLESVESLEKMKMAIDNLPDTI</sequence>
<comment type="caution">
    <text evidence="3">The sequence shown here is derived from an EMBL/GenBank/DDBJ whole genome shotgun (WGS) entry which is preliminary data.</text>
</comment>
<gene>
    <name evidence="3" type="ORF">D9757_002218</name>
</gene>
<keyword evidence="4" id="KW-1185">Reference proteome</keyword>
<proteinExistence type="predicted"/>